<keyword evidence="4" id="KW-0732">Signal</keyword>
<dbReference type="Gene3D" id="2.60.120.260">
    <property type="entry name" value="Galactose-binding domain-like"/>
    <property type="match status" value="1"/>
</dbReference>
<gene>
    <name evidence="8" type="ORF">LZC94_02880</name>
</gene>
<evidence type="ECO:0000313" key="9">
    <source>
        <dbReference type="Proteomes" id="UP001370348"/>
    </source>
</evidence>
<keyword evidence="9" id="KW-1185">Reference proteome</keyword>
<dbReference type="Pfam" id="PF00703">
    <property type="entry name" value="Glyco_hydro_2"/>
    <property type="match status" value="1"/>
</dbReference>
<evidence type="ECO:0000259" key="5">
    <source>
        <dbReference type="Pfam" id="PF00703"/>
    </source>
</evidence>
<dbReference type="InterPro" id="IPR043534">
    <property type="entry name" value="EBDG/EBM"/>
</dbReference>
<evidence type="ECO:0000256" key="1">
    <source>
        <dbReference type="ARBA" id="ARBA00007401"/>
    </source>
</evidence>
<dbReference type="InterPro" id="IPR008979">
    <property type="entry name" value="Galactose-bd-like_sf"/>
</dbReference>
<evidence type="ECO:0000259" key="6">
    <source>
        <dbReference type="Pfam" id="PF18368"/>
    </source>
</evidence>
<dbReference type="PANTHER" id="PTHR43536:SF1">
    <property type="entry name" value="MANNOSYLGLYCOPROTEIN ENDO-BETA-MANNOSIDASE"/>
    <property type="match status" value="1"/>
</dbReference>
<keyword evidence="3" id="KW-0326">Glycosidase</keyword>
<evidence type="ECO:0000256" key="2">
    <source>
        <dbReference type="ARBA" id="ARBA00022801"/>
    </source>
</evidence>
<feature type="signal peptide" evidence="4">
    <location>
        <begin position="1"/>
        <end position="32"/>
    </location>
</feature>
<dbReference type="InterPro" id="IPR017853">
    <property type="entry name" value="GH"/>
</dbReference>
<dbReference type="SUPFAM" id="SSF49785">
    <property type="entry name" value="Galactose-binding domain-like"/>
    <property type="match status" value="1"/>
</dbReference>
<proteinExistence type="inferred from homology"/>
<dbReference type="InterPro" id="IPR013783">
    <property type="entry name" value="Ig-like_fold"/>
</dbReference>
<dbReference type="RefSeq" id="WP_394825854.1">
    <property type="nucleotide sequence ID" value="NZ_CP089984.1"/>
</dbReference>
<dbReference type="Pfam" id="PF22666">
    <property type="entry name" value="Glyco_hydro_2_N2"/>
    <property type="match status" value="1"/>
</dbReference>
<evidence type="ECO:0000256" key="3">
    <source>
        <dbReference type="ARBA" id="ARBA00023295"/>
    </source>
</evidence>
<dbReference type="InterPro" id="IPR006102">
    <property type="entry name" value="Ig-like_GH2"/>
</dbReference>
<feature type="domain" description="Beta-mannosidase-like galactose-binding" evidence="7">
    <location>
        <begin position="78"/>
        <end position="215"/>
    </location>
</feature>
<dbReference type="PANTHER" id="PTHR43536">
    <property type="entry name" value="MANNOSYLGLYCOPROTEIN ENDO-BETA-MANNOSIDASE"/>
    <property type="match status" value="1"/>
</dbReference>
<dbReference type="Pfam" id="PF18368">
    <property type="entry name" value="Ig_GlcNase"/>
    <property type="match status" value="1"/>
</dbReference>
<dbReference type="SUPFAM" id="SSF49303">
    <property type="entry name" value="beta-Galactosidase/glucuronidase domain"/>
    <property type="match status" value="3"/>
</dbReference>
<dbReference type="Proteomes" id="UP001370348">
    <property type="component" value="Chromosome"/>
</dbReference>
<sequence length="912" mass="101067">MIGSTVSKKATARRIFSALALGMLLPMCTENAGQEESGTEPADLLAGPGERQTLRDGWAIRSSKEVTQDGAALSTVGFDSSAWLQATLPSTVVAARIARGDFPDPNFGMNMRNIPGTTDYPIGENFSLFEMKDTNPYKVPWWYRTEFEVASTGGRTWLHFDGINYRANIWLNGKKIASETDIAGSYRRYNLDVTGIVKPGQRNALAVQVFAPRKNDLAPSFIDWNPQPADKNLGIWHDVYLTTTGSVKIEHPFVVSKVPNTRQASLTVNAELSNATNAAISGTVKVTIDGNIQFSEPVTLAAKESKALSITPDKHRELVIDSPKLWWPYQLGEQNLHDLKLEFVAEGTVSDVSTSRFGIREVKMDMIDGGKWSQYKVNGTPLLIRGAGYTSNFMFRFDDKRDEQEMQLVKDMGLNTIRIEGKMANDHLLEVTDREGILVMTGWECCSVWEYWQDEGHDLSWTPESHVIAQESLRSQLLRLRGRPSLLTFLYGSDSHPPADIEKEYLSVVAQARWPLPAQNQASERDPSTVTGHSGFKMPGPYDYVPPVYWYADKKYGGAWGGFNSETGPGPAVPNVDSLKKFLPADKLWPINSVWDYHMGGGRFANLDIHTKALEARYGKANNVENYALKSQAIAYDGERAEFESYRRNKGKATGIVAWMLNNAWPSMLWHLYDYYLAAGGGYYGTKKANEPIHIQYSYDNRTVVVANDSAAPVSGLKATAEVYDLKLKKLFSDQKTGLTVSTDKSVVALTIPALSNLTSTYFVRLVLRDAQDKVVGHNFYWLSTKADKFDWDKSDWWGTPVTQHADLTGVNSLPKAAPALTATAEGTGAQRKVRVTVQNDNKTLAFLLRLKVTKGKGGDEVLPSTWSDNYISLLPGEKREVVAEFAASDIGNAKPTVVLTGWNVAETTAQP</sequence>
<evidence type="ECO:0000313" key="8">
    <source>
        <dbReference type="EMBL" id="WXB16225.1"/>
    </source>
</evidence>
<accession>A0ABZ2M0Y0</accession>
<dbReference type="Gene3D" id="3.20.20.80">
    <property type="entry name" value="Glycosidases"/>
    <property type="match status" value="1"/>
</dbReference>
<protein>
    <recommendedName>
        <fullName evidence="10">Exo-1,4-beta-D-glucosaminidase</fullName>
    </recommendedName>
</protein>
<name>A0ABZ2M0Y0_9BACT</name>
<evidence type="ECO:0000259" key="7">
    <source>
        <dbReference type="Pfam" id="PF22666"/>
    </source>
</evidence>
<dbReference type="EMBL" id="CP089984">
    <property type="protein sequence ID" value="WXB16225.1"/>
    <property type="molecule type" value="Genomic_DNA"/>
</dbReference>
<organism evidence="8 9">
    <name type="scientific">Pendulispora albinea</name>
    <dbReference type="NCBI Taxonomy" id="2741071"/>
    <lineage>
        <taxon>Bacteria</taxon>
        <taxon>Pseudomonadati</taxon>
        <taxon>Myxococcota</taxon>
        <taxon>Myxococcia</taxon>
        <taxon>Myxococcales</taxon>
        <taxon>Sorangiineae</taxon>
        <taxon>Pendulisporaceae</taxon>
        <taxon>Pendulispora</taxon>
    </lineage>
</organism>
<evidence type="ECO:0000256" key="4">
    <source>
        <dbReference type="SAM" id="SignalP"/>
    </source>
</evidence>
<evidence type="ECO:0008006" key="10">
    <source>
        <dbReference type="Google" id="ProtNLM"/>
    </source>
</evidence>
<keyword evidence="2" id="KW-0378">Hydrolase</keyword>
<dbReference type="SUPFAM" id="SSF51445">
    <property type="entry name" value="(Trans)glycosidases"/>
    <property type="match status" value="1"/>
</dbReference>
<dbReference type="InterPro" id="IPR036156">
    <property type="entry name" value="Beta-gal/glucu_dom_sf"/>
</dbReference>
<dbReference type="InterPro" id="IPR054593">
    <property type="entry name" value="Beta-mannosidase-like_N2"/>
</dbReference>
<reference evidence="8 9" key="1">
    <citation type="submission" date="2021-12" db="EMBL/GenBank/DDBJ databases">
        <title>Discovery of the Pendulisporaceae a myxobacterial family with distinct sporulation behavior and unique specialized metabolism.</title>
        <authorList>
            <person name="Garcia R."/>
            <person name="Popoff A."/>
            <person name="Bader C.D."/>
            <person name="Loehr J."/>
            <person name="Walesch S."/>
            <person name="Walt C."/>
            <person name="Boldt J."/>
            <person name="Bunk B."/>
            <person name="Haeckl F.J.F.P.J."/>
            <person name="Gunesch A.P."/>
            <person name="Birkelbach J."/>
            <person name="Nuebel U."/>
            <person name="Pietschmann T."/>
            <person name="Bach T."/>
            <person name="Mueller R."/>
        </authorList>
    </citation>
    <scope>NUCLEOTIDE SEQUENCE [LARGE SCALE GENOMIC DNA]</scope>
    <source>
        <strain evidence="8 9">MSr11954</strain>
    </source>
</reference>
<feature type="domain" description="Exo-beta-D-glucosaminidase Ig-fold" evidence="6">
    <location>
        <begin position="797"/>
        <end position="905"/>
    </location>
</feature>
<feature type="chain" id="PRO_5045073797" description="Exo-1,4-beta-D-glucosaminidase" evidence="4">
    <location>
        <begin position="33"/>
        <end position="912"/>
    </location>
</feature>
<dbReference type="InterPro" id="IPR041351">
    <property type="entry name" value="Ig_GlcNase"/>
</dbReference>
<comment type="similarity">
    <text evidence="1">Belongs to the glycosyl hydrolase 2 family.</text>
</comment>
<dbReference type="Gene3D" id="2.60.40.10">
    <property type="entry name" value="Immunoglobulins"/>
    <property type="match status" value="3"/>
</dbReference>
<feature type="domain" description="Glycoside hydrolase family 2 immunoglobulin-like beta-sandwich" evidence="5">
    <location>
        <begin position="247"/>
        <end position="360"/>
    </location>
</feature>